<sequence>MSLVSPLKESVNLEFSKIVIDQSCHNSTLPNVCSECLLGEAVLIATYPINRLPTRVLQCISLLEYILSFLHSSLIVESPMCLGVLLLSILTIPLWQIQVLSPSKLWGLFVYGYHLLRNTILLCQSLTSRESILEAESVLGMSKTSIMKAREDHNEVEEEDHNEAKEEDRFFGIKYQRDHVQISHFVCTDHLSLQDWSFVVVIDAIKIPILV</sequence>
<keyword evidence="2" id="KW-1185">Reference proteome</keyword>
<organism evidence="1 2">
    <name type="scientific">Mucuna pruriens</name>
    <name type="common">Velvet bean</name>
    <name type="synonym">Dolichos pruriens</name>
    <dbReference type="NCBI Taxonomy" id="157652"/>
    <lineage>
        <taxon>Eukaryota</taxon>
        <taxon>Viridiplantae</taxon>
        <taxon>Streptophyta</taxon>
        <taxon>Embryophyta</taxon>
        <taxon>Tracheophyta</taxon>
        <taxon>Spermatophyta</taxon>
        <taxon>Magnoliopsida</taxon>
        <taxon>eudicotyledons</taxon>
        <taxon>Gunneridae</taxon>
        <taxon>Pentapetalae</taxon>
        <taxon>rosids</taxon>
        <taxon>fabids</taxon>
        <taxon>Fabales</taxon>
        <taxon>Fabaceae</taxon>
        <taxon>Papilionoideae</taxon>
        <taxon>50 kb inversion clade</taxon>
        <taxon>NPAAA clade</taxon>
        <taxon>indigoferoid/millettioid clade</taxon>
        <taxon>Phaseoleae</taxon>
        <taxon>Mucuna</taxon>
    </lineage>
</organism>
<protein>
    <submittedName>
        <fullName evidence="1">Uncharacterized protein</fullName>
    </submittedName>
</protein>
<comment type="caution">
    <text evidence="1">The sequence shown here is derived from an EMBL/GenBank/DDBJ whole genome shotgun (WGS) entry which is preliminary data.</text>
</comment>
<reference evidence="1" key="1">
    <citation type="submission" date="2018-05" db="EMBL/GenBank/DDBJ databases">
        <title>Draft genome of Mucuna pruriens seed.</title>
        <authorList>
            <person name="Nnadi N.E."/>
            <person name="Vos R."/>
            <person name="Hasami M.H."/>
            <person name="Devisetty U.K."/>
            <person name="Aguiy J.C."/>
        </authorList>
    </citation>
    <scope>NUCLEOTIDE SEQUENCE [LARGE SCALE GENOMIC DNA]</scope>
    <source>
        <strain evidence="1">JCA_2017</strain>
    </source>
</reference>
<feature type="non-terminal residue" evidence="1">
    <location>
        <position position="1"/>
    </location>
</feature>
<evidence type="ECO:0000313" key="2">
    <source>
        <dbReference type="Proteomes" id="UP000257109"/>
    </source>
</evidence>
<evidence type="ECO:0000313" key="1">
    <source>
        <dbReference type="EMBL" id="RDY14211.1"/>
    </source>
</evidence>
<gene>
    <name evidence="1" type="ORF">CR513_00751</name>
</gene>
<dbReference type="Proteomes" id="UP000257109">
    <property type="component" value="Unassembled WGS sequence"/>
</dbReference>
<name>A0A371IGN6_MUCPR</name>
<dbReference type="AlphaFoldDB" id="A0A371IGN6"/>
<accession>A0A371IGN6</accession>
<dbReference type="EMBL" id="QJKJ01000111">
    <property type="protein sequence ID" value="RDY14211.1"/>
    <property type="molecule type" value="Genomic_DNA"/>
</dbReference>
<proteinExistence type="predicted"/>